<sequence>MTDNFQLFESPAQQDSNLLDDELLSLTQKITIIRRNQLYLLKSPLTTAQINALRWAATFANPTFSQRQKQRFSTWNTPRYISLAEQNEKYLILP</sequence>
<dbReference type="Proteomes" id="UP001227831">
    <property type="component" value="Unassembled WGS sequence"/>
</dbReference>
<reference evidence="1 2" key="1">
    <citation type="journal article" date="2023" name="Int. J. Syst. Evol. Microbiol.">
        <title>Lactiplantibacillus brownii sp. nov., a novel psychrotolerant species isolated from sauerkraut.</title>
        <authorList>
            <person name="Heng Y.C."/>
            <person name="Silvaraju S."/>
            <person name="Lee J.K.Y."/>
            <person name="Kittelmann S."/>
        </authorList>
    </citation>
    <scope>NUCLEOTIDE SEQUENCE [LARGE SCALE GENOMIC DNA]</scope>
    <source>
        <strain evidence="1 2">WILCCON 0030</strain>
    </source>
</reference>
<evidence type="ECO:0000313" key="2">
    <source>
        <dbReference type="Proteomes" id="UP001227831"/>
    </source>
</evidence>
<name>A0ABU1A6L5_9LACO</name>
<proteinExistence type="predicted"/>
<dbReference type="RefSeq" id="WP_308701945.1">
    <property type="nucleotide sequence ID" value="NZ_AP027463.1"/>
</dbReference>
<accession>A0ABU1A6L5</accession>
<organism evidence="1 2">
    <name type="scientific">Lactiplantibacillus brownii</name>
    <dbReference type="NCBI Taxonomy" id="3069269"/>
    <lineage>
        <taxon>Bacteria</taxon>
        <taxon>Bacillati</taxon>
        <taxon>Bacillota</taxon>
        <taxon>Bacilli</taxon>
        <taxon>Lactobacillales</taxon>
        <taxon>Lactobacillaceae</taxon>
        <taxon>Lactiplantibacillus</taxon>
    </lineage>
</organism>
<protein>
    <submittedName>
        <fullName evidence="1">Uncharacterized protein</fullName>
    </submittedName>
</protein>
<dbReference type="EMBL" id="JAVCWF010000001">
    <property type="protein sequence ID" value="MDQ7936097.1"/>
    <property type="molecule type" value="Genomic_DNA"/>
</dbReference>
<keyword evidence="2" id="KW-1185">Reference proteome</keyword>
<gene>
    <name evidence="1" type="ORF">RA086_00345</name>
</gene>
<evidence type="ECO:0000313" key="1">
    <source>
        <dbReference type="EMBL" id="MDQ7936097.1"/>
    </source>
</evidence>
<comment type="caution">
    <text evidence="1">The sequence shown here is derived from an EMBL/GenBank/DDBJ whole genome shotgun (WGS) entry which is preliminary data.</text>
</comment>